<keyword evidence="6" id="KW-0472">Membrane</keyword>
<evidence type="ECO:0000256" key="6">
    <source>
        <dbReference type="ARBA" id="ARBA00023136"/>
    </source>
</evidence>
<evidence type="ECO:0000256" key="5">
    <source>
        <dbReference type="ARBA" id="ARBA00022989"/>
    </source>
</evidence>
<comment type="similarity">
    <text evidence="2 7">Belongs to the ExbD/TolR family.</text>
</comment>
<dbReference type="AlphaFoldDB" id="E8QZ47"/>
<keyword evidence="4 7" id="KW-0812">Transmembrane</keyword>
<evidence type="ECO:0000256" key="4">
    <source>
        <dbReference type="ARBA" id="ARBA00022692"/>
    </source>
</evidence>
<dbReference type="InParanoid" id="E8QZ47"/>
<dbReference type="OrthoDB" id="9789920at2"/>
<comment type="subcellular location">
    <subcellularLocation>
        <location evidence="1">Cell membrane</location>
        <topology evidence="1">Single-pass membrane protein</topology>
    </subcellularLocation>
    <subcellularLocation>
        <location evidence="7">Cell membrane</location>
        <topology evidence="7">Single-pass type II membrane protein</topology>
    </subcellularLocation>
</comment>
<organism evidence="8 9">
    <name type="scientific">Isosphaera pallida (strain ATCC 43644 / DSM 9630 / IS1B)</name>
    <dbReference type="NCBI Taxonomy" id="575540"/>
    <lineage>
        <taxon>Bacteria</taxon>
        <taxon>Pseudomonadati</taxon>
        <taxon>Planctomycetota</taxon>
        <taxon>Planctomycetia</taxon>
        <taxon>Isosphaerales</taxon>
        <taxon>Isosphaeraceae</taxon>
        <taxon>Isosphaera</taxon>
    </lineage>
</organism>
<accession>E8QZ47</accession>
<dbReference type="KEGG" id="ipa:Isop_2619"/>
<dbReference type="Proteomes" id="UP000008631">
    <property type="component" value="Chromosome"/>
</dbReference>
<dbReference type="InterPro" id="IPR003400">
    <property type="entry name" value="ExbD"/>
</dbReference>
<dbReference type="STRING" id="575540.Isop_2619"/>
<dbReference type="PANTHER" id="PTHR30558">
    <property type="entry name" value="EXBD MEMBRANE COMPONENT OF PMF-DRIVEN MACROMOLECULE IMPORT SYSTEM"/>
    <property type="match status" value="1"/>
</dbReference>
<evidence type="ECO:0000256" key="7">
    <source>
        <dbReference type="RuleBase" id="RU003879"/>
    </source>
</evidence>
<keyword evidence="7" id="KW-0653">Protein transport</keyword>
<dbReference type="GO" id="GO:0022857">
    <property type="term" value="F:transmembrane transporter activity"/>
    <property type="evidence" value="ECO:0007669"/>
    <property type="project" value="InterPro"/>
</dbReference>
<dbReference type="GO" id="GO:0015031">
    <property type="term" value="P:protein transport"/>
    <property type="evidence" value="ECO:0007669"/>
    <property type="project" value="UniProtKB-KW"/>
</dbReference>
<dbReference type="HOGENOM" id="CLU_1684204_0_0_0"/>
<keyword evidence="7" id="KW-0813">Transport</keyword>
<protein>
    <submittedName>
        <fullName evidence="8">Biopolymer transport protein ExbD/TolR</fullName>
    </submittedName>
</protein>
<proteinExistence type="inferred from homology"/>
<sequence>MKRKKNETEVEVPVTPMLDMAFQLLTFFILTYNPAPPENQFSMSLMPVSTKSQATGVSTSQTPTIAVDVETIPITLRAGADGGLGEIILGDEPIGGSNPLATFRARLKQEFLGEESPFDQATITVDRRLLYAGLIDVIDILVAEKITKISFDELRE</sequence>
<dbReference type="Pfam" id="PF02472">
    <property type="entry name" value="ExbD"/>
    <property type="match status" value="1"/>
</dbReference>
<gene>
    <name evidence="8" type="ordered locus">Isop_2619</name>
</gene>
<keyword evidence="9" id="KW-1185">Reference proteome</keyword>
<dbReference type="GO" id="GO:0005886">
    <property type="term" value="C:plasma membrane"/>
    <property type="evidence" value="ECO:0007669"/>
    <property type="project" value="UniProtKB-SubCell"/>
</dbReference>
<name>E8QZ47_ISOPI</name>
<dbReference type="EMBL" id="CP002353">
    <property type="protein sequence ID" value="ADV63189.1"/>
    <property type="molecule type" value="Genomic_DNA"/>
</dbReference>
<keyword evidence="3" id="KW-1003">Cell membrane</keyword>
<keyword evidence="5" id="KW-1133">Transmembrane helix</keyword>
<evidence type="ECO:0000256" key="3">
    <source>
        <dbReference type="ARBA" id="ARBA00022475"/>
    </source>
</evidence>
<evidence type="ECO:0000313" key="9">
    <source>
        <dbReference type="Proteomes" id="UP000008631"/>
    </source>
</evidence>
<evidence type="ECO:0000256" key="1">
    <source>
        <dbReference type="ARBA" id="ARBA00004162"/>
    </source>
</evidence>
<dbReference type="PANTHER" id="PTHR30558:SF3">
    <property type="entry name" value="BIOPOLYMER TRANSPORT PROTEIN EXBD-RELATED"/>
    <property type="match status" value="1"/>
</dbReference>
<reference key="1">
    <citation type="submission" date="2010-11" db="EMBL/GenBank/DDBJ databases">
        <title>The complete sequence of chromosome of Isophaera pallida ATCC 43644.</title>
        <authorList>
            <consortium name="US DOE Joint Genome Institute (JGI-PGF)"/>
            <person name="Lucas S."/>
            <person name="Copeland A."/>
            <person name="Lapidus A."/>
            <person name="Bruce D."/>
            <person name="Goodwin L."/>
            <person name="Pitluck S."/>
            <person name="Kyrpides N."/>
            <person name="Mavromatis K."/>
            <person name="Pagani I."/>
            <person name="Ivanova N."/>
            <person name="Saunders E."/>
            <person name="Brettin T."/>
            <person name="Detter J.C."/>
            <person name="Han C."/>
            <person name="Tapia R."/>
            <person name="Land M."/>
            <person name="Hauser L."/>
            <person name="Markowitz V."/>
            <person name="Cheng J.-F."/>
            <person name="Hugenholtz P."/>
            <person name="Woyke T."/>
            <person name="Wu D."/>
            <person name="Eisen J.A."/>
        </authorList>
    </citation>
    <scope>NUCLEOTIDE SEQUENCE</scope>
    <source>
        <strain>ATCC 43644</strain>
    </source>
</reference>
<reference evidence="8 9" key="2">
    <citation type="journal article" date="2011" name="Stand. Genomic Sci.">
        <title>Complete genome sequence of Isosphaera pallida type strain (IS1B).</title>
        <authorList>
            <consortium name="US DOE Joint Genome Institute (JGI-PGF)"/>
            <person name="Goker M."/>
            <person name="Cleland D."/>
            <person name="Saunders E."/>
            <person name="Lapidus A."/>
            <person name="Nolan M."/>
            <person name="Lucas S."/>
            <person name="Hammon N."/>
            <person name="Deshpande S."/>
            <person name="Cheng J.F."/>
            <person name="Tapia R."/>
            <person name="Han C."/>
            <person name="Goodwin L."/>
            <person name="Pitluck S."/>
            <person name="Liolios K."/>
            <person name="Pagani I."/>
            <person name="Ivanova N."/>
            <person name="Mavromatis K."/>
            <person name="Pati A."/>
            <person name="Chen A."/>
            <person name="Palaniappan K."/>
            <person name="Land M."/>
            <person name="Hauser L."/>
            <person name="Chang Y.J."/>
            <person name="Jeffries C.D."/>
            <person name="Detter J.C."/>
            <person name="Beck B."/>
            <person name="Woyke T."/>
            <person name="Bristow J."/>
            <person name="Eisen J.A."/>
            <person name="Markowitz V."/>
            <person name="Hugenholtz P."/>
            <person name="Kyrpides N.C."/>
            <person name="Klenk H.P."/>
        </authorList>
    </citation>
    <scope>NUCLEOTIDE SEQUENCE [LARGE SCALE GENOMIC DNA]</scope>
    <source>
        <strain evidence="9">ATCC 43644 / DSM 9630 / IS1B</strain>
    </source>
</reference>
<evidence type="ECO:0000256" key="2">
    <source>
        <dbReference type="ARBA" id="ARBA00005811"/>
    </source>
</evidence>
<evidence type="ECO:0000313" key="8">
    <source>
        <dbReference type="EMBL" id="ADV63189.1"/>
    </source>
</evidence>
<dbReference type="RefSeq" id="WP_013565477.1">
    <property type="nucleotide sequence ID" value="NC_014962.1"/>
</dbReference>
<dbReference type="eggNOG" id="COG0848">
    <property type="taxonomic scope" value="Bacteria"/>
</dbReference>